<dbReference type="InterPro" id="IPR029010">
    <property type="entry name" value="ThuA-like"/>
</dbReference>
<feature type="domain" description="ThuA-like" evidence="1">
    <location>
        <begin position="7"/>
        <end position="211"/>
    </location>
</feature>
<evidence type="ECO:0000313" key="2">
    <source>
        <dbReference type="EMBL" id="AOS44342.1"/>
    </source>
</evidence>
<keyword evidence="3" id="KW-1185">Reference proteome</keyword>
<dbReference type="EMBL" id="CP016094">
    <property type="protein sequence ID" value="AOS44342.1"/>
    <property type="molecule type" value="Genomic_DNA"/>
</dbReference>
<dbReference type="KEGG" id="obg:Verru16b_01403"/>
<accession>A0A1D8ATY5</accession>
<name>A0A1D8ATY5_9BACT</name>
<organism evidence="2 3">
    <name type="scientific">Lacunisphaera limnophila</name>
    <dbReference type="NCBI Taxonomy" id="1838286"/>
    <lineage>
        <taxon>Bacteria</taxon>
        <taxon>Pseudomonadati</taxon>
        <taxon>Verrucomicrobiota</taxon>
        <taxon>Opitutia</taxon>
        <taxon>Opitutales</taxon>
        <taxon>Opitutaceae</taxon>
        <taxon>Lacunisphaera</taxon>
    </lineage>
</organism>
<sequence length="217" mass="24047">MAMYPSRVLVFCDDRYHPASLVRAGLAFLNDIYRFDWVEDPRNRDPASLANYGVVVLAKSNHCTSADHAPWTGRGIEEQLDRYIQAGGGLVALHSGTAGYQGVSSIRSFLGGVFTGHPPPCEVQFQPEGSHEILNGIHEDFSIDDEHYQMEMDDPDVSVFLRSKSACGTQPAGWTRSHGQGRVCVLTPGHTAAVWHHHAYRQLLHNSIRWAANDAHD</sequence>
<proteinExistence type="predicted"/>
<evidence type="ECO:0000313" key="3">
    <source>
        <dbReference type="Proteomes" id="UP000095228"/>
    </source>
</evidence>
<evidence type="ECO:0000259" key="1">
    <source>
        <dbReference type="Pfam" id="PF06283"/>
    </source>
</evidence>
<reference evidence="2 3" key="1">
    <citation type="submission" date="2016-06" db="EMBL/GenBank/DDBJ databases">
        <title>Three novel species with peptidoglycan cell walls form the new genus Lacunisphaera gen. nov. in the family Opitutaceae of the verrucomicrobial subdivision 4.</title>
        <authorList>
            <person name="Rast P."/>
            <person name="Gloeckner I."/>
            <person name="Jogler M."/>
            <person name="Boedeker C."/>
            <person name="Jeske O."/>
            <person name="Wiegand S."/>
            <person name="Reinhardt R."/>
            <person name="Schumann P."/>
            <person name="Rohde M."/>
            <person name="Spring S."/>
            <person name="Gloeckner F.O."/>
            <person name="Jogler C."/>
        </authorList>
    </citation>
    <scope>NUCLEOTIDE SEQUENCE [LARGE SCALE GENOMIC DNA]</scope>
    <source>
        <strain evidence="2 3">IG16b</strain>
    </source>
</reference>
<dbReference type="InterPro" id="IPR029062">
    <property type="entry name" value="Class_I_gatase-like"/>
</dbReference>
<dbReference type="SUPFAM" id="SSF52317">
    <property type="entry name" value="Class I glutamine amidotransferase-like"/>
    <property type="match status" value="1"/>
</dbReference>
<gene>
    <name evidence="2" type="ORF">Verru16b_01403</name>
</gene>
<dbReference type="AlphaFoldDB" id="A0A1D8ATY5"/>
<protein>
    <submittedName>
        <fullName evidence="2">Trehalose utilization</fullName>
    </submittedName>
</protein>
<dbReference type="Pfam" id="PF06283">
    <property type="entry name" value="ThuA"/>
    <property type="match status" value="1"/>
</dbReference>
<dbReference type="PANTHER" id="PTHR40469:SF2">
    <property type="entry name" value="GALACTOSE-BINDING DOMAIN-LIKE SUPERFAMILY PROTEIN"/>
    <property type="match status" value="1"/>
</dbReference>
<dbReference type="Gene3D" id="3.40.50.880">
    <property type="match status" value="1"/>
</dbReference>
<dbReference type="PANTHER" id="PTHR40469">
    <property type="entry name" value="SECRETED GLYCOSYL HYDROLASE"/>
    <property type="match status" value="1"/>
</dbReference>
<dbReference type="Proteomes" id="UP000095228">
    <property type="component" value="Chromosome"/>
</dbReference>
<dbReference type="STRING" id="1838286.Verru16b_01403"/>